<keyword evidence="2 6" id="KW-0812">Transmembrane</keyword>
<feature type="transmembrane region" description="Helical" evidence="6">
    <location>
        <begin position="453"/>
        <end position="473"/>
    </location>
</feature>
<dbReference type="Pfam" id="PF00083">
    <property type="entry name" value="Sugar_tr"/>
    <property type="match status" value="1"/>
</dbReference>
<evidence type="ECO:0000256" key="6">
    <source>
        <dbReference type="SAM" id="Phobius"/>
    </source>
</evidence>
<dbReference type="PROSITE" id="PS00216">
    <property type="entry name" value="SUGAR_TRANSPORT_1"/>
    <property type="match status" value="1"/>
</dbReference>
<dbReference type="GO" id="GO:0016020">
    <property type="term" value="C:membrane"/>
    <property type="evidence" value="ECO:0007669"/>
    <property type="project" value="UniProtKB-SubCell"/>
</dbReference>
<feature type="transmembrane region" description="Helical" evidence="6">
    <location>
        <begin position="306"/>
        <end position="327"/>
    </location>
</feature>
<dbReference type="InterPro" id="IPR005829">
    <property type="entry name" value="Sugar_transporter_CS"/>
</dbReference>
<feature type="transmembrane region" description="Helical" evidence="6">
    <location>
        <begin position="103"/>
        <end position="122"/>
    </location>
</feature>
<evidence type="ECO:0000256" key="4">
    <source>
        <dbReference type="ARBA" id="ARBA00023136"/>
    </source>
</evidence>
<feature type="transmembrane region" description="Helical" evidence="6">
    <location>
        <begin position="163"/>
        <end position="185"/>
    </location>
</feature>
<feature type="transmembrane region" description="Helical" evidence="6">
    <location>
        <begin position="362"/>
        <end position="381"/>
    </location>
</feature>
<feature type="transmembrane region" description="Helical" evidence="6">
    <location>
        <begin position="393"/>
        <end position="413"/>
    </location>
</feature>
<evidence type="ECO:0000259" key="7">
    <source>
        <dbReference type="PROSITE" id="PS50850"/>
    </source>
</evidence>
<keyword evidence="3 6" id="KW-1133">Transmembrane helix</keyword>
<keyword evidence="4 6" id="KW-0472">Membrane</keyword>
<accession>A0A1B6KGK7</accession>
<feature type="transmembrane region" description="Helical" evidence="6">
    <location>
        <begin position="219"/>
        <end position="237"/>
    </location>
</feature>
<sequence>MTSRVRDASKVMDEEELAQQAMGGCGRWQVTIILLLSLLKLPIAWTQLGIVFLAAPVPFRCVNSSHACVTEEEDSCSAWKYDRSVFSETIVTEWNLVCSRSQLVNITQLVLMIGILVGNIVFSIAADRYGRKMPLILSGVLQTLTGCCASFSPWFSIFLLMRFLQAVATGGAMTIGFVLCMEILSGKWRTTVTTLSHIPYNIGHETMVGIAYYTRNWRLFQLAVSFPSILIIAYLWLIPESPRWLMAVGRHEEALVILKSAAATNKNELPGEITFSTTEKQRIEMEGKKPNIIDLLRTPNMRKKTLAMCFNWMACGLGFYGLAQYISTIGGNIFINVAVSGIFVVPGLLVTLLTLDRFGRKTTLIGGQLLASVSCFLIIFFPEAPERSDLPRVALASLGILGIGISFPTAYLYSGELFPTVVRNVGIGSGSMSARIGSMIAPFVASLSADSDFLTPLVFSLVPLTGAFLGLLLPETRGCTLPQTLEEGETFGCDPDAAKNKSDKDLAGVRNEGFQSDRQV</sequence>
<dbReference type="PROSITE" id="PS50850">
    <property type="entry name" value="MFS"/>
    <property type="match status" value="1"/>
</dbReference>
<gene>
    <name evidence="8" type="ORF">g.25494</name>
</gene>
<dbReference type="InterPro" id="IPR005828">
    <property type="entry name" value="MFS_sugar_transport-like"/>
</dbReference>
<evidence type="ECO:0000256" key="3">
    <source>
        <dbReference type="ARBA" id="ARBA00022989"/>
    </source>
</evidence>
<evidence type="ECO:0000256" key="1">
    <source>
        <dbReference type="ARBA" id="ARBA00004141"/>
    </source>
</evidence>
<name>A0A1B6KGK7_9HEMI</name>
<feature type="domain" description="Major facilitator superfamily (MFS) profile" evidence="7">
    <location>
        <begin position="33"/>
        <end position="478"/>
    </location>
</feature>
<dbReference type="AlphaFoldDB" id="A0A1B6KGK7"/>
<evidence type="ECO:0000256" key="5">
    <source>
        <dbReference type="SAM" id="MobiDB-lite"/>
    </source>
</evidence>
<feature type="transmembrane region" description="Helical" evidence="6">
    <location>
        <begin position="333"/>
        <end position="355"/>
    </location>
</feature>
<dbReference type="InterPro" id="IPR036259">
    <property type="entry name" value="MFS_trans_sf"/>
</dbReference>
<dbReference type="PANTHER" id="PTHR24064">
    <property type="entry name" value="SOLUTE CARRIER FAMILY 22 MEMBER"/>
    <property type="match status" value="1"/>
</dbReference>
<dbReference type="EMBL" id="GEBQ01029411">
    <property type="protein sequence ID" value="JAT10566.1"/>
    <property type="molecule type" value="Transcribed_RNA"/>
</dbReference>
<proteinExistence type="predicted"/>
<dbReference type="CDD" id="cd17317">
    <property type="entry name" value="MFS_SLC22"/>
    <property type="match status" value="1"/>
</dbReference>
<feature type="transmembrane region" description="Helical" evidence="6">
    <location>
        <begin position="32"/>
        <end position="55"/>
    </location>
</feature>
<reference evidence="8" key="1">
    <citation type="submission" date="2015-11" db="EMBL/GenBank/DDBJ databases">
        <title>De novo transcriptome assembly of four potential Pierce s Disease insect vectors from Arizona vineyards.</title>
        <authorList>
            <person name="Tassone E.E."/>
        </authorList>
    </citation>
    <scope>NUCLEOTIDE SEQUENCE</scope>
</reference>
<feature type="region of interest" description="Disordered" evidence="5">
    <location>
        <begin position="492"/>
        <end position="520"/>
    </location>
</feature>
<protein>
    <recommendedName>
        <fullName evidence="7">Major facilitator superfamily (MFS) profile domain-containing protein</fullName>
    </recommendedName>
</protein>
<dbReference type="Gene3D" id="1.20.1250.20">
    <property type="entry name" value="MFS general substrate transporter like domains"/>
    <property type="match status" value="1"/>
</dbReference>
<dbReference type="GO" id="GO:0022857">
    <property type="term" value="F:transmembrane transporter activity"/>
    <property type="evidence" value="ECO:0007669"/>
    <property type="project" value="InterPro"/>
</dbReference>
<organism evidence="8">
    <name type="scientific">Graphocephala atropunctata</name>
    <dbReference type="NCBI Taxonomy" id="36148"/>
    <lineage>
        <taxon>Eukaryota</taxon>
        <taxon>Metazoa</taxon>
        <taxon>Ecdysozoa</taxon>
        <taxon>Arthropoda</taxon>
        <taxon>Hexapoda</taxon>
        <taxon>Insecta</taxon>
        <taxon>Pterygota</taxon>
        <taxon>Neoptera</taxon>
        <taxon>Paraneoptera</taxon>
        <taxon>Hemiptera</taxon>
        <taxon>Auchenorrhyncha</taxon>
        <taxon>Membracoidea</taxon>
        <taxon>Cicadellidae</taxon>
        <taxon>Cicadellinae</taxon>
        <taxon>Cicadellini</taxon>
        <taxon>Graphocephala</taxon>
    </lineage>
</organism>
<evidence type="ECO:0000313" key="8">
    <source>
        <dbReference type="EMBL" id="JAT10566.1"/>
    </source>
</evidence>
<feature type="transmembrane region" description="Helical" evidence="6">
    <location>
        <begin position="134"/>
        <end position="157"/>
    </location>
</feature>
<comment type="subcellular location">
    <subcellularLocation>
        <location evidence="1">Membrane</location>
        <topology evidence="1">Multi-pass membrane protein</topology>
    </subcellularLocation>
</comment>
<dbReference type="SUPFAM" id="SSF103473">
    <property type="entry name" value="MFS general substrate transporter"/>
    <property type="match status" value="1"/>
</dbReference>
<feature type="compositionally biased region" description="Basic and acidic residues" evidence="5">
    <location>
        <begin position="496"/>
        <end position="507"/>
    </location>
</feature>
<evidence type="ECO:0000256" key="2">
    <source>
        <dbReference type="ARBA" id="ARBA00022692"/>
    </source>
</evidence>
<dbReference type="InterPro" id="IPR020846">
    <property type="entry name" value="MFS_dom"/>
</dbReference>